<evidence type="ECO:0000313" key="7">
    <source>
        <dbReference type="EMBL" id="MVN21945.1"/>
    </source>
</evidence>
<evidence type="ECO:0000256" key="4">
    <source>
        <dbReference type="ARBA" id="ARBA00022759"/>
    </source>
</evidence>
<dbReference type="EMBL" id="WPIK01000008">
    <property type="protein sequence ID" value="MVN21945.1"/>
    <property type="molecule type" value="Genomic_DNA"/>
</dbReference>
<keyword evidence="5" id="KW-0378">Hydrolase</keyword>
<gene>
    <name evidence="7" type="ORF">GO621_10400</name>
</gene>
<accession>A0A7K1SX81</accession>
<evidence type="ECO:0000256" key="3">
    <source>
        <dbReference type="ARBA" id="ARBA00022722"/>
    </source>
</evidence>
<comment type="function">
    <text evidence="1">RNaseP catalyzes the removal of the 5'-leader sequence from pre-tRNA to produce the mature 5'-terminus. It can also cleave other RNA substrates such as 4.5S RNA. The protein component plays an auxiliary but essential role in vivo by binding to the 5'-leader sequence and broadening the substrate specificity of the ribozyme.</text>
</comment>
<dbReference type="PROSITE" id="PS00648">
    <property type="entry name" value="RIBONUCLEASE_P"/>
    <property type="match status" value="1"/>
</dbReference>
<protein>
    <submittedName>
        <fullName evidence="7">Ribonuclease P protein component</fullName>
    </submittedName>
</protein>
<evidence type="ECO:0000256" key="6">
    <source>
        <dbReference type="ARBA" id="ARBA00022884"/>
    </source>
</evidence>
<reference evidence="7 8" key="1">
    <citation type="submission" date="2019-12" db="EMBL/GenBank/DDBJ databases">
        <title>Mucilaginibacter sp. HMF7410 genome sequencing and assembly.</title>
        <authorList>
            <person name="Kang H."/>
            <person name="Cha I."/>
            <person name="Kim H."/>
            <person name="Joh K."/>
        </authorList>
    </citation>
    <scope>NUCLEOTIDE SEQUENCE [LARGE SCALE GENOMIC DNA]</scope>
    <source>
        <strain evidence="7 8">HMF7410</strain>
    </source>
</reference>
<dbReference type="Pfam" id="PF00825">
    <property type="entry name" value="Ribonuclease_P"/>
    <property type="match status" value="1"/>
</dbReference>
<keyword evidence="3" id="KW-0540">Nuclease</keyword>
<organism evidence="7 8">
    <name type="scientific">Mucilaginibacter arboris</name>
    <dbReference type="NCBI Taxonomy" id="2682090"/>
    <lineage>
        <taxon>Bacteria</taxon>
        <taxon>Pseudomonadati</taxon>
        <taxon>Bacteroidota</taxon>
        <taxon>Sphingobacteriia</taxon>
        <taxon>Sphingobacteriales</taxon>
        <taxon>Sphingobacteriaceae</taxon>
        <taxon>Mucilaginibacter</taxon>
    </lineage>
</organism>
<evidence type="ECO:0000256" key="5">
    <source>
        <dbReference type="ARBA" id="ARBA00022801"/>
    </source>
</evidence>
<keyword evidence="2" id="KW-0819">tRNA processing</keyword>
<dbReference type="GO" id="GO:0000049">
    <property type="term" value="F:tRNA binding"/>
    <property type="evidence" value="ECO:0007669"/>
    <property type="project" value="InterPro"/>
</dbReference>
<dbReference type="InterPro" id="IPR020539">
    <property type="entry name" value="RNase_P_CS"/>
</dbReference>
<evidence type="ECO:0000313" key="8">
    <source>
        <dbReference type="Proteomes" id="UP000462014"/>
    </source>
</evidence>
<dbReference type="InterPro" id="IPR020568">
    <property type="entry name" value="Ribosomal_Su5_D2-typ_SF"/>
</dbReference>
<dbReference type="InterPro" id="IPR014721">
    <property type="entry name" value="Ribsml_uS5_D2-typ_fold_subgr"/>
</dbReference>
<dbReference type="SUPFAM" id="SSF54211">
    <property type="entry name" value="Ribosomal protein S5 domain 2-like"/>
    <property type="match status" value="1"/>
</dbReference>
<dbReference type="RefSeq" id="WP_157566736.1">
    <property type="nucleotide sequence ID" value="NZ_WPIK01000008.1"/>
</dbReference>
<name>A0A7K1SX81_9SPHI</name>
<keyword evidence="8" id="KW-1185">Reference proteome</keyword>
<keyword evidence="4" id="KW-0255">Endonuclease</keyword>
<evidence type="ECO:0000256" key="1">
    <source>
        <dbReference type="ARBA" id="ARBA00002663"/>
    </source>
</evidence>
<dbReference type="GO" id="GO:0004526">
    <property type="term" value="F:ribonuclease P activity"/>
    <property type="evidence" value="ECO:0007669"/>
    <property type="project" value="InterPro"/>
</dbReference>
<evidence type="ECO:0000256" key="2">
    <source>
        <dbReference type="ARBA" id="ARBA00022694"/>
    </source>
</evidence>
<dbReference type="GO" id="GO:0008033">
    <property type="term" value="P:tRNA processing"/>
    <property type="evidence" value="ECO:0007669"/>
    <property type="project" value="UniProtKB-KW"/>
</dbReference>
<sequence length="127" mass="15063">MNTLQKEERLSGIKLVSGLYQNSSSFLCYPYKISWQLSPVLQSFPAKVLFSVSKKKYKRAVDRNLLKRRMRESYRLQKQDFLYQHLERLEKQLVFSVSYIGKEINDTVFMAKKMQKVLQQLTEKVSS</sequence>
<dbReference type="Proteomes" id="UP000462014">
    <property type="component" value="Unassembled WGS sequence"/>
</dbReference>
<dbReference type="Gene3D" id="3.30.230.10">
    <property type="match status" value="1"/>
</dbReference>
<dbReference type="AlphaFoldDB" id="A0A7K1SX81"/>
<comment type="caution">
    <text evidence="7">The sequence shown here is derived from an EMBL/GenBank/DDBJ whole genome shotgun (WGS) entry which is preliminary data.</text>
</comment>
<proteinExistence type="predicted"/>
<keyword evidence="6" id="KW-0694">RNA-binding</keyword>
<dbReference type="InterPro" id="IPR000100">
    <property type="entry name" value="RNase_P"/>
</dbReference>